<organism evidence="3 4">
    <name type="scientific">Arenicella xantha</name>
    <dbReference type="NCBI Taxonomy" id="644221"/>
    <lineage>
        <taxon>Bacteria</taxon>
        <taxon>Pseudomonadati</taxon>
        <taxon>Pseudomonadota</taxon>
        <taxon>Gammaproteobacteria</taxon>
        <taxon>Arenicellales</taxon>
        <taxon>Arenicellaceae</taxon>
        <taxon>Arenicella</taxon>
    </lineage>
</organism>
<keyword evidence="2" id="KW-0732">Signal</keyword>
<evidence type="ECO:0000313" key="4">
    <source>
        <dbReference type="Proteomes" id="UP000253083"/>
    </source>
</evidence>
<reference evidence="3 4" key="1">
    <citation type="submission" date="2018-06" db="EMBL/GenBank/DDBJ databases">
        <title>Genomic Encyclopedia of Type Strains, Phase IV (KMG-IV): sequencing the most valuable type-strain genomes for metagenomic binning, comparative biology and taxonomic classification.</title>
        <authorList>
            <person name="Goeker M."/>
        </authorList>
    </citation>
    <scope>NUCLEOTIDE SEQUENCE [LARGE SCALE GENOMIC DNA]</scope>
    <source>
        <strain evidence="3 4">DSM 24032</strain>
    </source>
</reference>
<comment type="caution">
    <text evidence="3">The sequence shown here is derived from an EMBL/GenBank/DDBJ whole genome shotgun (WGS) entry which is preliminary data.</text>
</comment>
<dbReference type="EMBL" id="QNRT01000008">
    <property type="protein sequence ID" value="RBP48354.1"/>
    <property type="molecule type" value="Genomic_DNA"/>
</dbReference>
<dbReference type="RefSeq" id="WP_147251060.1">
    <property type="nucleotide sequence ID" value="NZ_QNRT01000008.1"/>
</dbReference>
<name>A0A395JF93_9GAMM</name>
<keyword evidence="4" id="KW-1185">Reference proteome</keyword>
<evidence type="ECO:0000256" key="1">
    <source>
        <dbReference type="SAM" id="Phobius"/>
    </source>
</evidence>
<feature type="signal peptide" evidence="2">
    <location>
        <begin position="1"/>
        <end position="25"/>
    </location>
</feature>
<sequence>MNFKTNLGLMCFALLSCLTTLDAFALSKPQLTLHDLAEQGSSLLVNGNDPFIITSPYSDARRLTHLLLNLQISDIAADRQQLRMELFFKPLAQPTNTSSLTLFDPLYKIQFDVDKDIVSSNNRAFLIKLPKPMEPADLNLIRLDIDGCLGCSISMLSHPKFVAEAPAGLLKVAAYRTLNGSSEVNVDGVGISLDDWSVHDLEKHAAYLEATGTDPYLVSPYLDLTTSNLGGVLVRLKAVSGEPSLMDFQLFYATEAHGFTESASIRQRLPHDGKSNLAFVIPLPFLSEEQPARSLLERIRLDLPGDSNAKWQLLESTILSKQQLKQNRQLIPRQMVSVKLQRATGFALLRNSAAKVLDDLGFVLAYITLLLVISLLFWRAYRK</sequence>
<dbReference type="Proteomes" id="UP000253083">
    <property type="component" value="Unassembled WGS sequence"/>
</dbReference>
<evidence type="ECO:0000313" key="3">
    <source>
        <dbReference type="EMBL" id="RBP48354.1"/>
    </source>
</evidence>
<accession>A0A395JF93</accession>
<evidence type="ECO:0008006" key="5">
    <source>
        <dbReference type="Google" id="ProtNLM"/>
    </source>
</evidence>
<protein>
    <recommendedName>
        <fullName evidence="5">Cellulose synthase regulatory subunit</fullName>
    </recommendedName>
</protein>
<gene>
    <name evidence="3" type="ORF">DFR28_10883</name>
</gene>
<dbReference type="InParanoid" id="A0A395JF93"/>
<evidence type="ECO:0000256" key="2">
    <source>
        <dbReference type="SAM" id="SignalP"/>
    </source>
</evidence>
<keyword evidence="1" id="KW-0812">Transmembrane</keyword>
<feature type="transmembrane region" description="Helical" evidence="1">
    <location>
        <begin position="360"/>
        <end position="378"/>
    </location>
</feature>
<proteinExistence type="predicted"/>
<keyword evidence="1" id="KW-0472">Membrane</keyword>
<keyword evidence="1" id="KW-1133">Transmembrane helix</keyword>
<feature type="chain" id="PRO_5017216861" description="Cellulose synthase regulatory subunit" evidence="2">
    <location>
        <begin position="26"/>
        <end position="383"/>
    </location>
</feature>
<dbReference type="PROSITE" id="PS51257">
    <property type="entry name" value="PROKAR_LIPOPROTEIN"/>
    <property type="match status" value="1"/>
</dbReference>
<dbReference type="AlphaFoldDB" id="A0A395JF93"/>